<dbReference type="Proteomes" id="UP000198427">
    <property type="component" value="Unassembled WGS sequence"/>
</dbReference>
<gene>
    <name evidence="1" type="ORF">SAMN06265364_102127</name>
</gene>
<dbReference type="AlphaFoldDB" id="A0AA94IS93"/>
<dbReference type="InterPro" id="IPR011335">
    <property type="entry name" value="Restrct_endonuc-II-like"/>
</dbReference>
<evidence type="ECO:0000313" key="1">
    <source>
        <dbReference type="EMBL" id="SNR64263.1"/>
    </source>
</evidence>
<reference evidence="1 2" key="1">
    <citation type="submission" date="2017-06" db="EMBL/GenBank/DDBJ databases">
        <authorList>
            <person name="Varghese N."/>
            <person name="Submissions S."/>
        </authorList>
    </citation>
    <scope>NUCLEOTIDE SEQUENCE [LARGE SCALE GENOMIC DNA]</scope>
    <source>
        <strain evidence="1 2">DSM 26989</strain>
    </source>
</reference>
<dbReference type="SUPFAM" id="SSF52980">
    <property type="entry name" value="Restriction endonuclease-like"/>
    <property type="match status" value="1"/>
</dbReference>
<organism evidence="1 2">
    <name type="scientific">Prevotella jejuni</name>
    <dbReference type="NCBI Taxonomy" id="1177574"/>
    <lineage>
        <taxon>Bacteria</taxon>
        <taxon>Pseudomonadati</taxon>
        <taxon>Bacteroidota</taxon>
        <taxon>Bacteroidia</taxon>
        <taxon>Bacteroidales</taxon>
        <taxon>Prevotellaceae</taxon>
        <taxon>Prevotella</taxon>
    </lineage>
</organism>
<dbReference type="EMBL" id="FZNZ01000002">
    <property type="protein sequence ID" value="SNR64263.1"/>
    <property type="molecule type" value="Genomic_DNA"/>
</dbReference>
<proteinExistence type="predicted"/>
<comment type="caution">
    <text evidence="1">The sequence shown here is derived from an EMBL/GenBank/DDBJ whole genome shotgun (WGS) entry which is preliminary data.</text>
</comment>
<name>A0AA94IS93_9BACT</name>
<protein>
    <submittedName>
        <fullName evidence="1">Uncharacterized protein</fullName>
    </submittedName>
</protein>
<accession>A0AA94IS93</accession>
<keyword evidence="2" id="KW-1185">Reference proteome</keyword>
<sequence length="90" mass="10145">MTGAYGEALVVTELIKRGCVALNANASVRNHRSIDIVCIRYDDATWTHKSVLIQVKARRGRDFPTGYNLSESINIDQLNKEVKGPYVFIY</sequence>
<evidence type="ECO:0000313" key="2">
    <source>
        <dbReference type="Proteomes" id="UP000198427"/>
    </source>
</evidence>